<reference evidence="1 2" key="1">
    <citation type="submission" date="2015-04" db="EMBL/GenBank/DDBJ databases">
        <title>Complete genome sequence of Schizopora paradoxa KUC8140, a cosmopolitan wood degrader in East Asia.</title>
        <authorList>
            <consortium name="DOE Joint Genome Institute"/>
            <person name="Min B."/>
            <person name="Park H."/>
            <person name="Jang Y."/>
            <person name="Kim J.-J."/>
            <person name="Kim K.H."/>
            <person name="Pangilinan J."/>
            <person name="Lipzen A."/>
            <person name="Riley R."/>
            <person name="Grigoriev I.V."/>
            <person name="Spatafora J.W."/>
            <person name="Choi I.-G."/>
        </authorList>
    </citation>
    <scope>NUCLEOTIDE SEQUENCE [LARGE SCALE GENOMIC DNA]</scope>
    <source>
        <strain evidence="1 2">KUC8140</strain>
    </source>
</reference>
<protein>
    <recommendedName>
        <fullName evidence="3">DNA/RNA polymerase</fullName>
    </recommendedName>
</protein>
<dbReference type="SUPFAM" id="SSF56672">
    <property type="entry name" value="DNA/RNA polymerases"/>
    <property type="match status" value="1"/>
</dbReference>
<dbReference type="AlphaFoldDB" id="A0A0H2RJM7"/>
<dbReference type="Proteomes" id="UP000053477">
    <property type="component" value="Unassembled WGS sequence"/>
</dbReference>
<evidence type="ECO:0000313" key="1">
    <source>
        <dbReference type="EMBL" id="KLO04966.1"/>
    </source>
</evidence>
<organism evidence="1 2">
    <name type="scientific">Schizopora paradoxa</name>
    <dbReference type="NCBI Taxonomy" id="27342"/>
    <lineage>
        <taxon>Eukaryota</taxon>
        <taxon>Fungi</taxon>
        <taxon>Dikarya</taxon>
        <taxon>Basidiomycota</taxon>
        <taxon>Agaricomycotina</taxon>
        <taxon>Agaricomycetes</taxon>
        <taxon>Hymenochaetales</taxon>
        <taxon>Schizoporaceae</taxon>
        <taxon>Schizopora</taxon>
    </lineage>
</organism>
<dbReference type="EMBL" id="KQ086392">
    <property type="protein sequence ID" value="KLO04966.1"/>
    <property type="molecule type" value="Genomic_DNA"/>
</dbReference>
<proteinExistence type="predicted"/>
<evidence type="ECO:0008006" key="3">
    <source>
        <dbReference type="Google" id="ProtNLM"/>
    </source>
</evidence>
<feature type="non-terminal residue" evidence="1">
    <location>
        <position position="185"/>
    </location>
</feature>
<accession>A0A0H2RJM7</accession>
<dbReference type="InterPro" id="IPR043128">
    <property type="entry name" value="Rev_trsase/Diguanyl_cyclase"/>
</dbReference>
<dbReference type="OrthoDB" id="5599163at2759"/>
<dbReference type="InParanoid" id="A0A0H2RJM7"/>
<dbReference type="Gene3D" id="3.10.10.10">
    <property type="entry name" value="HIV Type 1 Reverse Transcriptase, subunit A, domain 1"/>
    <property type="match status" value="1"/>
</dbReference>
<evidence type="ECO:0000313" key="2">
    <source>
        <dbReference type="Proteomes" id="UP000053477"/>
    </source>
</evidence>
<dbReference type="STRING" id="27342.A0A0H2RJM7"/>
<keyword evidence="2" id="KW-1185">Reference proteome</keyword>
<dbReference type="InterPro" id="IPR043502">
    <property type="entry name" value="DNA/RNA_pol_sf"/>
</dbReference>
<gene>
    <name evidence="1" type="ORF">SCHPADRAFT_807662</name>
</gene>
<sequence length="185" mass="21576">VDQKVKPVPGILPEEVRVRRQFPEDPLASLPPLPVRPPVFVSSERLTSERLAEMRINEDGFLWPEEEKLFAHIFRMNEMALAFVEEHRGTLRDDYFSPYIIPTIPHEPWEERTIPIPPGIREQASYRSKWFCVLKKNGKLRIVHDLQALNRVTIRDAGLPPVLDDFVEPFGGHQCYTVFDLFWGF</sequence>
<name>A0A0H2RJM7_9AGAM</name>
<dbReference type="Gene3D" id="3.30.70.270">
    <property type="match status" value="1"/>
</dbReference>
<feature type="non-terminal residue" evidence="1">
    <location>
        <position position="1"/>
    </location>
</feature>